<dbReference type="Pfam" id="PF00005">
    <property type="entry name" value="ABC_tran"/>
    <property type="match status" value="1"/>
</dbReference>
<feature type="chain" id="PRO_5046302713" description="ABC transporter domain-containing protein" evidence="2">
    <location>
        <begin position="21"/>
        <end position="1656"/>
    </location>
</feature>
<keyword evidence="2" id="KW-0732">Signal</keyword>
<comment type="caution">
    <text evidence="4">The sequence shown here is derived from an EMBL/GenBank/DDBJ whole genome shotgun (WGS) entry which is preliminary data.</text>
</comment>
<gene>
    <name evidence="4" type="ORF">ABMA27_007065</name>
</gene>
<protein>
    <recommendedName>
        <fullName evidence="3">ABC transporter domain-containing protein</fullName>
    </recommendedName>
</protein>
<feature type="domain" description="ABC transporter" evidence="3">
    <location>
        <begin position="432"/>
        <end position="668"/>
    </location>
</feature>
<sequence length="1656" mass="188831">MLFACCLFLIAVFVAKPVFLTPLQTEPEPPLASADLLASMQSNNLVGYAPNIPPYVTIMARVAELLQIEILAARTEEDLNNILYNRSQGTPLKSPVMWVIWAPKDGNMWRFSIRSTERARYATGPDDDMHPNPHLRAGFLGLQLAVSQGVLQYTSPTPPVYELSLVSMPVSPLMEENRVRRTISGILLCLTVALIPPVVESEALVVSETENGFKRCVRMRNVGFATMYIAWLVYAYLTVLPICLLGAFTLILIFRWIHLLNGLIILLSYVSVMIMVDFIMAMFHSKGWMACLWSTMHTLLQTFLAELLVHHHYDLKHPILTFFLHLMLPPLGLVHALNEFALLQTGKGAVVAEKTALLYTIMSWSMLNLFYFGILMLMQRTMRGKAIGGEVSWRSIIFKQAEDKTKLNEIKKPTGKEREKLQEVDELVAKAVSFRNVSKNIMNDQVLRDITLDIYRGEFTMLFAERIQEKMSICIENLLTGLTQPDEGTITVLGQTLSPGTYFVSMPNMMGYCHQNRALIDDLTVEEHIILYADMCLWQESKQYLAEFIHMRMRRLMVECDLESVKLVHVHKLGNYYRAQLNWALALLLEPRVIFIPNFIDKPHYVQVLKDKIMQYKGYVTIILLCYASINLEYADRVFIFDSKVLVFGGTPAYMFFKYGREYRVRMTFRHGSSADDESTEELLLRAAATAGATVRAHLGSLLILRLPASPTANVAALVKDLHDHANEYGITSLSISLPDSEEVSRRAISETRAKLHETSVIHHNITKAALKRISEPRPWVRKYTRCINLRHIRNMGWKFVSYHMYHKCFFILMLISTVVAGIMIGTSLSTILLHLDEDRDAKKILHGEVLTVESLKLQTTLVLRADSTDEATSVANAYVLSETKATASEVDDMVYTALSDTGSLTEYLVTRAIDSPQQYVYMYAYGMDVASTSPGKLMVQALYSPIHQDEGAAARSLARVHMALLRHYTKNMDATIQVTDDPLALDLTPWMKYASKAPLLIQFLLILTISHITLIPSKEHGLVRHLQCNAMNFSPARYWIVMYFCDLLLYWILVVIITCAMVSVLHIMVPTEHFFYIDLTVIPVMLIIYGFGCIPQAYIFSLGPQAALNTMAFVIVNVVFGETTVIAKLFYGNALDYALYVMRLSPQFNMAFAYVKIKKIFLYNSECIIIKTKSLCSSNILHKCCSKCGVLQDCFKPRSYYTMKPGILIELISMVATSVFFVTLLLLWEYRLIQKFRRYVVSCFWISVKQKDSEPLTVGAARETADVQEKLAQIKSKKSEKVVTFGEYVLAHNITKKDEGLFMLRDINFGIGKGEVLALSGLKRHGRLQLCEILSGYKISDSGEMWCMSKWKLKSDPYQYTRNVSICCDRPPLPPWMRVYDALVLLAVLRGVPIIYVDQELQMYLDALELHAQARTRICDLLPNEKTRLHFVAAVVGAPPILIMDECTAYQKYSVRRAMFYILYRLKKRGHAIFVSSSTVESHLPVTNRLAILVDGHIYDIDTVDALVERYSKKGYTVVVHLKDEVVVTSMFAKYFQDFIINDISEVLVNIQVFDDLSWTEIFEKMEMLQARNKQVYSYIVSSVPIDYIYNSVITTEKGMKPSKDLFSMNCLKRMFAAQQKIKPTMETMDRLQPFEKKYDITKLKELPWSVIFQR</sequence>
<organism evidence="4 5">
    <name type="scientific">Loxostege sticticalis</name>
    <name type="common">Beet webworm moth</name>
    <dbReference type="NCBI Taxonomy" id="481309"/>
    <lineage>
        <taxon>Eukaryota</taxon>
        <taxon>Metazoa</taxon>
        <taxon>Ecdysozoa</taxon>
        <taxon>Arthropoda</taxon>
        <taxon>Hexapoda</taxon>
        <taxon>Insecta</taxon>
        <taxon>Pterygota</taxon>
        <taxon>Neoptera</taxon>
        <taxon>Endopterygota</taxon>
        <taxon>Lepidoptera</taxon>
        <taxon>Glossata</taxon>
        <taxon>Ditrysia</taxon>
        <taxon>Pyraloidea</taxon>
        <taxon>Crambidae</taxon>
        <taxon>Pyraustinae</taxon>
        <taxon>Loxostege</taxon>
    </lineage>
</organism>
<feature type="transmembrane region" description="Helical" evidence="1">
    <location>
        <begin position="1208"/>
        <end position="1229"/>
    </location>
</feature>
<dbReference type="InterPro" id="IPR003439">
    <property type="entry name" value="ABC_transporter-like_ATP-bd"/>
</dbReference>
<reference evidence="4 5" key="1">
    <citation type="submission" date="2024-06" db="EMBL/GenBank/DDBJ databases">
        <title>A chromosome-level genome assembly of beet webworm, Loxostege sticticalis.</title>
        <authorList>
            <person name="Zhang Y."/>
        </authorList>
    </citation>
    <scope>NUCLEOTIDE SEQUENCE [LARGE SCALE GENOMIC DNA]</scope>
    <source>
        <strain evidence="4">AQ026</strain>
        <tissue evidence="4">Whole body</tissue>
    </source>
</reference>
<dbReference type="Proteomes" id="UP001549920">
    <property type="component" value="Unassembled WGS sequence"/>
</dbReference>
<feature type="transmembrane region" description="Helical" evidence="1">
    <location>
        <begin position="319"/>
        <end position="337"/>
    </location>
</feature>
<keyword evidence="1" id="KW-0812">Transmembrane</keyword>
<proteinExistence type="predicted"/>
<feature type="transmembrane region" description="Helical" evidence="1">
    <location>
        <begin position="228"/>
        <end position="253"/>
    </location>
</feature>
<evidence type="ECO:0000313" key="5">
    <source>
        <dbReference type="Proteomes" id="UP001549920"/>
    </source>
</evidence>
<evidence type="ECO:0000256" key="2">
    <source>
        <dbReference type="SAM" id="SignalP"/>
    </source>
</evidence>
<dbReference type="InterPro" id="IPR026082">
    <property type="entry name" value="ABCA"/>
</dbReference>
<evidence type="ECO:0000256" key="1">
    <source>
        <dbReference type="SAM" id="Phobius"/>
    </source>
</evidence>
<keyword evidence="1" id="KW-0472">Membrane</keyword>
<feature type="transmembrane region" description="Helical" evidence="1">
    <location>
        <begin position="1075"/>
        <end position="1095"/>
    </location>
</feature>
<feature type="domain" description="ABC transporter" evidence="3">
    <location>
        <begin position="1290"/>
        <end position="1521"/>
    </location>
</feature>
<accession>A0ABR3ILF4</accession>
<keyword evidence="5" id="KW-1185">Reference proteome</keyword>
<dbReference type="InterPro" id="IPR027417">
    <property type="entry name" value="P-loop_NTPase"/>
</dbReference>
<dbReference type="EMBL" id="JBEUOH010000002">
    <property type="protein sequence ID" value="KAL0901920.1"/>
    <property type="molecule type" value="Genomic_DNA"/>
</dbReference>
<dbReference type="SUPFAM" id="SSF52540">
    <property type="entry name" value="P-loop containing nucleoside triphosphate hydrolases"/>
    <property type="match status" value="2"/>
</dbReference>
<feature type="transmembrane region" description="Helical" evidence="1">
    <location>
        <begin position="1039"/>
        <end position="1069"/>
    </location>
</feature>
<feature type="signal peptide" evidence="2">
    <location>
        <begin position="1"/>
        <end position="20"/>
    </location>
</feature>
<dbReference type="PANTHER" id="PTHR19229">
    <property type="entry name" value="ATP-BINDING CASSETTE TRANSPORTER SUBFAMILY A ABCA"/>
    <property type="match status" value="1"/>
</dbReference>
<feature type="transmembrane region" description="Helical" evidence="1">
    <location>
        <begin position="809"/>
        <end position="834"/>
    </location>
</feature>
<feature type="transmembrane region" description="Helical" evidence="1">
    <location>
        <begin position="1107"/>
        <end position="1132"/>
    </location>
</feature>
<feature type="transmembrane region" description="Helical" evidence="1">
    <location>
        <begin position="260"/>
        <end position="281"/>
    </location>
</feature>
<name>A0ABR3ILF4_LOXSC</name>
<feature type="transmembrane region" description="Helical" evidence="1">
    <location>
        <begin position="357"/>
        <end position="377"/>
    </location>
</feature>
<dbReference type="Gene3D" id="3.40.50.300">
    <property type="entry name" value="P-loop containing nucleotide triphosphate hydrolases"/>
    <property type="match status" value="2"/>
</dbReference>
<evidence type="ECO:0000313" key="4">
    <source>
        <dbReference type="EMBL" id="KAL0901920.1"/>
    </source>
</evidence>
<dbReference type="PANTHER" id="PTHR19229:SF241">
    <property type="entry name" value="ABC TRANSPORTER DOMAIN-CONTAINING PROTEIN"/>
    <property type="match status" value="1"/>
</dbReference>
<keyword evidence="1" id="KW-1133">Transmembrane helix</keyword>
<dbReference type="PROSITE" id="PS50893">
    <property type="entry name" value="ABC_TRANSPORTER_2"/>
    <property type="match status" value="2"/>
</dbReference>
<evidence type="ECO:0000259" key="3">
    <source>
        <dbReference type="PROSITE" id="PS50893"/>
    </source>
</evidence>